<feature type="domain" description="Major facilitator superfamily (MFS) profile" evidence="8">
    <location>
        <begin position="1413"/>
        <end position="1543"/>
    </location>
</feature>
<dbReference type="GO" id="GO:0022857">
    <property type="term" value="F:transmembrane transporter activity"/>
    <property type="evidence" value="ECO:0007669"/>
    <property type="project" value="InterPro"/>
</dbReference>
<comment type="subcellular location">
    <subcellularLocation>
        <location evidence="1">Membrane</location>
        <topology evidence="1">Multi-pass membrane protein</topology>
    </subcellularLocation>
</comment>
<dbReference type="Pfam" id="PF00083">
    <property type="entry name" value="Sugar_tr"/>
    <property type="match status" value="1"/>
</dbReference>
<comment type="caution">
    <text evidence="9">The sequence shown here is derived from an EMBL/GenBank/DDBJ whole genome shotgun (WGS) entry which is preliminary data.</text>
</comment>
<dbReference type="Proteomes" id="UP000176998">
    <property type="component" value="Unassembled WGS sequence"/>
</dbReference>
<dbReference type="InterPro" id="IPR020846">
    <property type="entry name" value="MFS_dom"/>
</dbReference>
<dbReference type="CDD" id="cd06174">
    <property type="entry name" value="MFS"/>
    <property type="match status" value="1"/>
</dbReference>
<evidence type="ECO:0000259" key="8">
    <source>
        <dbReference type="PROSITE" id="PS50850"/>
    </source>
</evidence>
<keyword evidence="5 7" id="KW-0472">Membrane</keyword>
<feature type="compositionally biased region" description="Polar residues" evidence="6">
    <location>
        <begin position="1246"/>
        <end position="1255"/>
    </location>
</feature>
<keyword evidence="2 7" id="KW-0812">Transmembrane</keyword>
<keyword evidence="10" id="KW-1185">Reference proteome</keyword>
<protein>
    <submittedName>
        <fullName evidence="9">NACHT and WD domain-containing protein</fullName>
    </submittedName>
</protein>
<feature type="transmembrane region" description="Helical" evidence="7">
    <location>
        <begin position="1409"/>
        <end position="1426"/>
    </location>
</feature>
<name>A0A1G4BEQ2_9PEZI</name>
<dbReference type="GO" id="GO:0016020">
    <property type="term" value="C:membrane"/>
    <property type="evidence" value="ECO:0007669"/>
    <property type="project" value="UniProtKB-SubCell"/>
</dbReference>
<dbReference type="PANTHER" id="PTHR10039">
    <property type="entry name" value="AMELOGENIN"/>
    <property type="match status" value="1"/>
</dbReference>
<dbReference type="InterPro" id="IPR056884">
    <property type="entry name" value="NPHP3-like_N"/>
</dbReference>
<evidence type="ECO:0000256" key="3">
    <source>
        <dbReference type="ARBA" id="ARBA00022737"/>
    </source>
</evidence>
<dbReference type="Pfam" id="PF24883">
    <property type="entry name" value="NPHP3_N"/>
    <property type="match status" value="1"/>
</dbReference>
<dbReference type="InterPro" id="IPR027417">
    <property type="entry name" value="P-loop_NTPase"/>
</dbReference>
<feature type="region of interest" description="Disordered" evidence="6">
    <location>
        <begin position="1244"/>
        <end position="1279"/>
    </location>
</feature>
<dbReference type="OrthoDB" id="194358at2759"/>
<keyword evidence="4 7" id="KW-1133">Transmembrane helix</keyword>
<dbReference type="RefSeq" id="XP_022476927.1">
    <property type="nucleotide sequence ID" value="XM_022616565.1"/>
</dbReference>
<gene>
    <name evidence="9" type="ORF">CORC01_04918</name>
</gene>
<dbReference type="PROSITE" id="PS50850">
    <property type="entry name" value="MFS"/>
    <property type="match status" value="1"/>
</dbReference>
<evidence type="ECO:0000256" key="4">
    <source>
        <dbReference type="ARBA" id="ARBA00022989"/>
    </source>
</evidence>
<dbReference type="InterPro" id="IPR005828">
    <property type="entry name" value="MFS_sugar_transport-like"/>
</dbReference>
<dbReference type="Gene3D" id="1.20.1250.20">
    <property type="entry name" value="MFS general substrate transporter like domains"/>
    <property type="match status" value="1"/>
</dbReference>
<evidence type="ECO:0000313" key="10">
    <source>
        <dbReference type="Proteomes" id="UP000176998"/>
    </source>
</evidence>
<reference evidence="9 10" key="1">
    <citation type="submission" date="2016-09" db="EMBL/GenBank/DDBJ databases">
        <authorList>
            <person name="Capua I."/>
            <person name="De Benedictis P."/>
            <person name="Joannis T."/>
            <person name="Lombin L.H."/>
            <person name="Cattoli G."/>
        </authorList>
    </citation>
    <scope>NUCLEOTIDE SEQUENCE [LARGE SCALE GENOMIC DNA]</scope>
    <source>
        <strain evidence="9 10">IMI 309357</strain>
    </source>
</reference>
<dbReference type="PANTHER" id="PTHR10039:SF16">
    <property type="entry name" value="GPI INOSITOL-DEACYLASE"/>
    <property type="match status" value="1"/>
</dbReference>
<evidence type="ECO:0000256" key="6">
    <source>
        <dbReference type="SAM" id="MobiDB-lite"/>
    </source>
</evidence>
<keyword evidence="3" id="KW-0677">Repeat</keyword>
<dbReference type="InterPro" id="IPR029058">
    <property type="entry name" value="AB_hydrolase_fold"/>
</dbReference>
<evidence type="ECO:0000313" key="9">
    <source>
        <dbReference type="EMBL" id="OHE99782.1"/>
    </source>
</evidence>
<evidence type="ECO:0000256" key="2">
    <source>
        <dbReference type="ARBA" id="ARBA00022692"/>
    </source>
</evidence>
<dbReference type="InterPro" id="IPR036259">
    <property type="entry name" value="MFS_trans_sf"/>
</dbReference>
<feature type="transmembrane region" description="Helical" evidence="7">
    <location>
        <begin position="1491"/>
        <end position="1509"/>
    </location>
</feature>
<dbReference type="EMBL" id="MJBS01000033">
    <property type="protein sequence ID" value="OHE99782.1"/>
    <property type="molecule type" value="Genomic_DNA"/>
</dbReference>
<dbReference type="SUPFAM" id="SSF52540">
    <property type="entry name" value="P-loop containing nucleoside triphosphate hydrolases"/>
    <property type="match status" value="1"/>
</dbReference>
<dbReference type="Gene3D" id="3.40.50.300">
    <property type="entry name" value="P-loop containing nucleotide triphosphate hydrolases"/>
    <property type="match status" value="1"/>
</dbReference>
<dbReference type="InterPro" id="IPR015943">
    <property type="entry name" value="WD40/YVTN_repeat-like_dom_sf"/>
</dbReference>
<dbReference type="Gene3D" id="3.40.50.1820">
    <property type="entry name" value="alpha/beta hydrolase"/>
    <property type="match status" value="1"/>
</dbReference>
<evidence type="ECO:0000256" key="1">
    <source>
        <dbReference type="ARBA" id="ARBA00004141"/>
    </source>
</evidence>
<proteinExistence type="predicted"/>
<dbReference type="Gene3D" id="2.130.10.10">
    <property type="entry name" value="YVTN repeat-like/Quinoprotein amine dehydrogenase"/>
    <property type="match status" value="2"/>
</dbReference>
<evidence type="ECO:0000256" key="5">
    <source>
        <dbReference type="ARBA" id="ARBA00023136"/>
    </source>
</evidence>
<accession>A0A1G4BEQ2</accession>
<sequence length="1543" mass="170704">MGGLIVKEAYMQGQNDPEYESIVKSIAAIIFLATPHRGTNLAQTLNRILRSSMITDSKQYIADLAKNSLTLQKINEQFRHIAPKLDIVSFYESQPTSVGLNHRVMVLEKDSSVLGYPGEISKALNADHHGVCKYESPRDPNYITVRNVLKSLVSKLISTSKSKKAVATTRRESLDLKSLLAITDIPATDYVFYRDQWVEGTSNWILQNDSYQEWLESDSGSHVLWLSGGAAAGKSVLSSFIVNSLVESGACCQYFFVRFGDQKKRTLSLMLRSIAYQAAQKIPDFLAKVNELVDEGINFEVADPRTIWDRIFKSILFTIDFQEPLYWIIDGLDEADNPRAVIRLLTDISSSSVPIRVLLTSRKTSEIAAAFQKIPESLNLASISVDGHEEDLRRYVDQELSMPGDDGFKREIQRRIVEGAQNNFLWVRLAVGKVNSCHRKADVELALQQLPVGMEGLYDLELSYALDEDTSEVLDLSRSIFDLCGGFIVDDNNGHVAMIHQTARDCIRCLMTIGLRAKINRNQTPDFLDYAASSWSSHLASTSADSEEVSEILKKFLTGNWVLAWIHFLAAKQQLQIVIQVSRHLSKYTEKRRQTYSGTQTEMSTQLGSLELIDNWAIDLIKVLGKFGNTLRRNPESIYKIIPPFCPKNSAIYQLFGKAESKTLAISGVSATNWDDSLARISPGLGYASSICAAGSQIAILSSLDNIESQPTPLTMLFRNNNTSLIVGSDDGRIRSLDLTLPSPTWQLVAELEETELDGHFLNASNYMALNRDGTLIAAAYRGYPFSAWVIEGSEHIGYCWRTRETFARGEVIAAAWHPHSPEVIGLYLEGVVFKWSPYENEVEEISAGASRLALSKDGELFATGDVHGTVKVYITSGLSLLYQLASQDTVLDLSFSPDLHRFYDIRGHYGNAWEPNVLLKYATRTGLNDIDGGSETESLQASTTSTNASLRVDSITVVAASPAGRLYCYGTERGTVVLYDMQLKKLAEIHAARGFLSIEQIVWSSDGRWICFCDSSKKMFIIAVKTLTGMADPAVENKGELPMKNVAKGPIQQLVFNPDSKSLLVQAATSFHVISLEGPPSVTDSLDVYQAERTTMIHPQDPGLLIAFEPNFIRILDWKLGEKRTRAIQSLLLGLGDTTMTANVWKFERVLVTHDKAHIVAQILDLSLNAQERRLVSFEVSALSALSTTASADNLAAQCPPLQPSVVPKEISSQVNQILSFHSHGRLVFLSRTLSICSRPMSFGSRGSQPTASTPAVKGDGNELKSNNSHAIGVGVPPSGNGSSAIKELFPLPGDWSNYGLMDSEKPKLKARSHLRARDFDLVRVPVASRHLDSILLFKPILARLHFSGPRPPTPTTMAAPDITVAQGHLNKVDIDRPEFINMVEDAKASNEADALLTVREALKKYKAAMFWAMLLSVALIMEGFDGNMMSSFYGQAQFQARFGTYNEREGKNLIPTEWQTGLSNTSAVSQLLGLVINAWAQDKFGSRKTLMFFIFVMALALFIPFFSHSLPVLAVGQFAYGIPWGVFQVGDVTYDNLGRIA</sequence>
<evidence type="ECO:0000256" key="7">
    <source>
        <dbReference type="SAM" id="Phobius"/>
    </source>
</evidence>
<dbReference type="SUPFAM" id="SSF82171">
    <property type="entry name" value="DPP6 N-terminal domain-like"/>
    <property type="match status" value="1"/>
</dbReference>
<dbReference type="GeneID" id="34558075"/>
<dbReference type="SUPFAM" id="SSF103473">
    <property type="entry name" value="MFS general substrate transporter"/>
    <property type="match status" value="1"/>
</dbReference>
<organism evidence="9 10">
    <name type="scientific">Colletotrichum orchidophilum</name>
    <dbReference type="NCBI Taxonomy" id="1209926"/>
    <lineage>
        <taxon>Eukaryota</taxon>
        <taxon>Fungi</taxon>
        <taxon>Dikarya</taxon>
        <taxon>Ascomycota</taxon>
        <taxon>Pezizomycotina</taxon>
        <taxon>Sordariomycetes</taxon>
        <taxon>Hypocreomycetidae</taxon>
        <taxon>Glomerellales</taxon>
        <taxon>Glomerellaceae</taxon>
        <taxon>Colletotrichum</taxon>
    </lineage>
</organism>